<dbReference type="InterPro" id="IPR016192">
    <property type="entry name" value="APOBEC/CMP_deaminase_Zn-bd"/>
</dbReference>
<evidence type="ECO:0000256" key="4">
    <source>
        <dbReference type="ARBA" id="ARBA00012783"/>
    </source>
</evidence>
<dbReference type="NCBIfam" id="TIGR01354">
    <property type="entry name" value="cyt_deam_tetra"/>
    <property type="match status" value="1"/>
</dbReference>
<dbReference type="PANTHER" id="PTHR11644">
    <property type="entry name" value="CYTIDINE DEAMINASE"/>
    <property type="match status" value="1"/>
</dbReference>
<evidence type="ECO:0000256" key="5">
    <source>
        <dbReference type="ARBA" id="ARBA00018266"/>
    </source>
</evidence>
<evidence type="ECO:0000313" key="17">
    <source>
        <dbReference type="EMBL" id="MBB3065811.1"/>
    </source>
</evidence>
<proteinExistence type="inferred from homology"/>
<evidence type="ECO:0000256" key="3">
    <source>
        <dbReference type="ARBA" id="ARBA00006576"/>
    </source>
</evidence>
<dbReference type="InterPro" id="IPR050202">
    <property type="entry name" value="Cyt/Deoxycyt_deaminase"/>
</dbReference>
<evidence type="ECO:0000256" key="1">
    <source>
        <dbReference type="ARBA" id="ARBA00001947"/>
    </source>
</evidence>
<evidence type="ECO:0000256" key="15">
    <source>
        <dbReference type="RuleBase" id="RU364006"/>
    </source>
</evidence>
<comment type="cofactor">
    <cofactor evidence="1 14 15">
        <name>Zn(2+)</name>
        <dbReference type="ChEBI" id="CHEBI:29105"/>
    </cofactor>
</comment>
<name>A0A839SSM9_9PROT</name>
<protein>
    <recommendedName>
        <fullName evidence="5 15">Cytidine deaminase</fullName>
        <ecNumber evidence="4 15">3.5.4.5</ecNumber>
    </recommendedName>
    <alternativeName>
        <fullName evidence="9 15">Cytidine aminohydrolase</fullName>
    </alternativeName>
</protein>
<dbReference type="Pfam" id="PF00383">
    <property type="entry name" value="dCMP_cyt_deam_1"/>
    <property type="match status" value="1"/>
</dbReference>
<feature type="binding site" evidence="14">
    <location>
        <position position="93"/>
    </location>
    <ligand>
        <name>Zn(2+)</name>
        <dbReference type="ChEBI" id="CHEBI:29105"/>
        <note>catalytic</note>
    </ligand>
</feature>
<dbReference type="GO" id="GO:0008270">
    <property type="term" value="F:zinc ion binding"/>
    <property type="evidence" value="ECO:0007669"/>
    <property type="project" value="UniProtKB-UniRule"/>
</dbReference>
<gene>
    <name evidence="17" type="ORF">FHR98_002107</name>
</gene>
<evidence type="ECO:0000256" key="6">
    <source>
        <dbReference type="ARBA" id="ARBA00022723"/>
    </source>
</evidence>
<comment type="similarity">
    <text evidence="3 15">Belongs to the cytidine and deoxycytidylate deaminase family.</text>
</comment>
<evidence type="ECO:0000256" key="11">
    <source>
        <dbReference type="ARBA" id="ARBA00049558"/>
    </source>
</evidence>
<evidence type="ECO:0000256" key="8">
    <source>
        <dbReference type="ARBA" id="ARBA00022833"/>
    </source>
</evidence>
<dbReference type="InterPro" id="IPR006262">
    <property type="entry name" value="Cyt_deam_tetra"/>
</dbReference>
<dbReference type="FunFam" id="3.40.140.10:FF:000008">
    <property type="entry name" value="Cytidine deaminase"/>
    <property type="match status" value="1"/>
</dbReference>
<reference evidence="17 18" key="1">
    <citation type="submission" date="2020-08" db="EMBL/GenBank/DDBJ databases">
        <title>Genomic Encyclopedia of Type Strains, Phase III (KMG-III): the genomes of soil and plant-associated and newly described type strains.</title>
        <authorList>
            <person name="Whitman W."/>
        </authorList>
    </citation>
    <scope>NUCLEOTIDE SEQUENCE [LARGE SCALE GENOMIC DNA]</scope>
    <source>
        <strain evidence="17 18">CECT 8803</strain>
    </source>
</reference>
<evidence type="ECO:0000256" key="13">
    <source>
        <dbReference type="PIRSR" id="PIRSR606262-2"/>
    </source>
</evidence>
<dbReference type="GO" id="GO:0042802">
    <property type="term" value="F:identical protein binding"/>
    <property type="evidence" value="ECO:0007669"/>
    <property type="project" value="UniProtKB-ARBA"/>
</dbReference>
<comment type="catalytic activity">
    <reaction evidence="11 15">
        <text>cytidine + H2O + H(+) = uridine + NH4(+)</text>
        <dbReference type="Rhea" id="RHEA:16069"/>
        <dbReference type="ChEBI" id="CHEBI:15377"/>
        <dbReference type="ChEBI" id="CHEBI:15378"/>
        <dbReference type="ChEBI" id="CHEBI:16704"/>
        <dbReference type="ChEBI" id="CHEBI:17562"/>
        <dbReference type="ChEBI" id="CHEBI:28938"/>
        <dbReference type="EC" id="3.5.4.5"/>
    </reaction>
</comment>
<dbReference type="InterPro" id="IPR002125">
    <property type="entry name" value="CMP_dCMP_dom"/>
</dbReference>
<dbReference type="NCBIfam" id="NF004064">
    <property type="entry name" value="PRK05578.1"/>
    <property type="match status" value="1"/>
</dbReference>
<dbReference type="SUPFAM" id="SSF53927">
    <property type="entry name" value="Cytidine deaminase-like"/>
    <property type="match status" value="1"/>
</dbReference>
<comment type="caution">
    <text evidence="17">The sequence shown here is derived from an EMBL/GenBank/DDBJ whole genome shotgun (WGS) entry which is preliminary data.</text>
</comment>
<dbReference type="GO" id="GO:0004126">
    <property type="term" value="F:cytidine deaminase activity"/>
    <property type="evidence" value="ECO:0007669"/>
    <property type="project" value="UniProtKB-UniRule"/>
</dbReference>
<evidence type="ECO:0000256" key="12">
    <source>
        <dbReference type="PIRSR" id="PIRSR606262-1"/>
    </source>
</evidence>
<dbReference type="GO" id="GO:0005829">
    <property type="term" value="C:cytosol"/>
    <property type="evidence" value="ECO:0007669"/>
    <property type="project" value="TreeGrafter"/>
</dbReference>
<comment type="function">
    <text evidence="2 15">This enzyme scavenges exogenous and endogenous cytidine and 2'-deoxycytidine for UMP synthesis.</text>
</comment>
<evidence type="ECO:0000256" key="2">
    <source>
        <dbReference type="ARBA" id="ARBA00003949"/>
    </source>
</evidence>
<dbReference type="EC" id="3.5.4.5" evidence="4 15"/>
<keyword evidence="8 14" id="KW-0862">Zinc</keyword>
<keyword evidence="6 14" id="KW-0479">Metal-binding</keyword>
<dbReference type="PROSITE" id="PS00903">
    <property type="entry name" value="CYT_DCMP_DEAMINASES_1"/>
    <property type="match status" value="1"/>
</dbReference>
<dbReference type="GO" id="GO:0055086">
    <property type="term" value="P:nucleobase-containing small molecule metabolic process"/>
    <property type="evidence" value="ECO:0007669"/>
    <property type="project" value="UniProtKB-ARBA"/>
</dbReference>
<evidence type="ECO:0000259" key="16">
    <source>
        <dbReference type="PROSITE" id="PS51747"/>
    </source>
</evidence>
<feature type="binding site" evidence="14">
    <location>
        <position position="60"/>
    </location>
    <ligand>
        <name>Zn(2+)</name>
        <dbReference type="ChEBI" id="CHEBI:29105"/>
        <note>catalytic</note>
    </ligand>
</feature>
<dbReference type="GO" id="GO:0072527">
    <property type="term" value="P:pyrimidine-containing compound metabolic process"/>
    <property type="evidence" value="ECO:0007669"/>
    <property type="project" value="UniProtKB-ARBA"/>
</dbReference>
<feature type="active site" description="Proton donor" evidence="12">
    <location>
        <position position="62"/>
    </location>
</feature>
<evidence type="ECO:0000256" key="9">
    <source>
        <dbReference type="ARBA" id="ARBA00032005"/>
    </source>
</evidence>
<feature type="binding site" evidence="14">
    <location>
        <position position="96"/>
    </location>
    <ligand>
        <name>Zn(2+)</name>
        <dbReference type="ChEBI" id="CHEBI:29105"/>
        <note>catalytic</note>
    </ligand>
</feature>
<keyword evidence="7 15" id="KW-0378">Hydrolase</keyword>
<accession>A0A839SSM9</accession>
<evidence type="ECO:0000256" key="14">
    <source>
        <dbReference type="PIRSR" id="PIRSR606262-3"/>
    </source>
</evidence>
<dbReference type="CDD" id="cd01283">
    <property type="entry name" value="cytidine_deaminase"/>
    <property type="match status" value="1"/>
</dbReference>
<dbReference type="InterPro" id="IPR016193">
    <property type="entry name" value="Cytidine_deaminase-like"/>
</dbReference>
<dbReference type="PANTHER" id="PTHR11644:SF2">
    <property type="entry name" value="CYTIDINE DEAMINASE"/>
    <property type="match status" value="1"/>
</dbReference>
<feature type="binding site" evidence="13">
    <location>
        <begin position="49"/>
        <end position="55"/>
    </location>
    <ligand>
        <name>substrate</name>
    </ligand>
</feature>
<feature type="domain" description="CMP/dCMP-type deaminase" evidence="16">
    <location>
        <begin position="8"/>
        <end position="135"/>
    </location>
</feature>
<dbReference type="EMBL" id="JACHXA010000005">
    <property type="protein sequence ID" value="MBB3065811.1"/>
    <property type="molecule type" value="Genomic_DNA"/>
</dbReference>
<organism evidence="17 18">
    <name type="scientific">Limibacillus halophilus</name>
    <dbReference type="NCBI Taxonomy" id="1579333"/>
    <lineage>
        <taxon>Bacteria</taxon>
        <taxon>Pseudomonadati</taxon>
        <taxon>Pseudomonadota</taxon>
        <taxon>Alphaproteobacteria</taxon>
        <taxon>Rhodospirillales</taxon>
        <taxon>Rhodovibrionaceae</taxon>
        <taxon>Limibacillus</taxon>
    </lineage>
</organism>
<comment type="catalytic activity">
    <reaction evidence="10 15">
        <text>2'-deoxycytidine + H2O + H(+) = 2'-deoxyuridine + NH4(+)</text>
        <dbReference type="Rhea" id="RHEA:13433"/>
        <dbReference type="ChEBI" id="CHEBI:15377"/>
        <dbReference type="ChEBI" id="CHEBI:15378"/>
        <dbReference type="ChEBI" id="CHEBI:15698"/>
        <dbReference type="ChEBI" id="CHEBI:16450"/>
        <dbReference type="ChEBI" id="CHEBI:28938"/>
        <dbReference type="EC" id="3.5.4.5"/>
    </reaction>
</comment>
<dbReference type="AlphaFoldDB" id="A0A839SSM9"/>
<sequence>MNRQDLETFDPEMLRLARQARDNAHAPYSGFPVGACIRSSDGRYFVGCNVENASYPEGACAETGAISQMVAAGDRNITAVVIVAQGDRLCTPCGGCRQRLREFAGPETPVFICSPEELRKAFTLGELLPQAFGRQNDG</sequence>
<evidence type="ECO:0000256" key="10">
    <source>
        <dbReference type="ARBA" id="ARBA00049252"/>
    </source>
</evidence>
<dbReference type="RefSeq" id="WP_183416633.1">
    <property type="nucleotide sequence ID" value="NZ_JACHXA010000005.1"/>
</dbReference>
<dbReference type="PROSITE" id="PS51747">
    <property type="entry name" value="CYT_DCMP_DEAMINASES_2"/>
    <property type="match status" value="1"/>
</dbReference>
<dbReference type="Proteomes" id="UP000581135">
    <property type="component" value="Unassembled WGS sequence"/>
</dbReference>
<keyword evidence="18" id="KW-1185">Reference proteome</keyword>
<evidence type="ECO:0000313" key="18">
    <source>
        <dbReference type="Proteomes" id="UP000581135"/>
    </source>
</evidence>
<dbReference type="Gene3D" id="3.40.140.10">
    <property type="entry name" value="Cytidine Deaminase, domain 2"/>
    <property type="match status" value="1"/>
</dbReference>
<evidence type="ECO:0000256" key="7">
    <source>
        <dbReference type="ARBA" id="ARBA00022801"/>
    </source>
</evidence>